<dbReference type="EMBL" id="JANUCP010000002">
    <property type="protein sequence ID" value="MCS3918587.1"/>
    <property type="molecule type" value="Genomic_DNA"/>
</dbReference>
<comment type="similarity">
    <text evidence="1">Belongs to the serine-aspartate repeat-containing protein (SDr) family.</text>
</comment>
<sequence length="445" mass="48017">MAFGKDFRNQLRKNIVVEAGKTTEVVIVAPKELPKTVGGQILDEEGKPLANVMVKVRGKANAIVSGTIPHAFADSPTDNEGRINFAVQDFGHYSLTIQVDGYEPAKVDGLVVGDEKVAPEFVVKLKRAKEVKGSVEVQVLSANGSPMKGVWVAPIRKQSEDQFSPFGEWLIERGQFSDKNGLVRFNDLPAGDYTFVGIPPSDNLTVAVSPTVTVASTEKVKVTISFPKTGRIIGKLVDEKGKPVAGEFVSVWREEENPEERLLGYDSPTAVTKSDGSFTLENLPEGSYIIATSFGVAVGLVTTWQNVRVRRGETAKVTATVRKEMPTVSITGEVIDSSGKPVSGATVLVNSEPMLRVVTDENGRFSFSEIPAFRYNRPATYFVTVTKPGFASRSETVKIEDGKSPEVRLMLEPGALIEGQLVNEKGEPVGGMPVYAVPEELACAG</sequence>
<dbReference type="InterPro" id="IPR008969">
    <property type="entry name" value="CarboxyPept-like_regulatory"/>
</dbReference>
<feature type="domain" description="Lambda-like tail fibre protein N-terminal" evidence="4">
    <location>
        <begin position="36"/>
        <end position="114"/>
    </location>
</feature>
<dbReference type="InterPro" id="IPR013609">
    <property type="entry name" value="Stf-like_N"/>
</dbReference>
<dbReference type="Pfam" id="PF08400">
    <property type="entry name" value="phage_tail_N"/>
    <property type="match status" value="1"/>
</dbReference>
<evidence type="ECO:0000313" key="5">
    <source>
        <dbReference type="EMBL" id="MCS3918587.1"/>
    </source>
</evidence>
<proteinExistence type="inferred from homology"/>
<dbReference type="SUPFAM" id="SSF49452">
    <property type="entry name" value="Starch-binding domain-like"/>
    <property type="match status" value="1"/>
</dbReference>
<evidence type="ECO:0000256" key="2">
    <source>
        <dbReference type="ARBA" id="ARBA00022525"/>
    </source>
</evidence>
<keyword evidence="2" id="KW-0964">Secreted</keyword>
<keyword evidence="6" id="KW-1185">Reference proteome</keyword>
<dbReference type="Gene3D" id="2.60.40.1120">
    <property type="entry name" value="Carboxypeptidase-like, regulatory domain"/>
    <property type="match status" value="3"/>
</dbReference>
<evidence type="ECO:0000313" key="6">
    <source>
        <dbReference type="Proteomes" id="UP001204798"/>
    </source>
</evidence>
<dbReference type="Pfam" id="PF13620">
    <property type="entry name" value="CarboxypepD_reg"/>
    <property type="match status" value="1"/>
</dbReference>
<comment type="caution">
    <text evidence="5">The sequence shown here is derived from an EMBL/GenBank/DDBJ whole genome shotgun (WGS) entry which is preliminary data.</text>
</comment>
<reference evidence="5 6" key="1">
    <citation type="submission" date="2022-08" db="EMBL/GenBank/DDBJ databases">
        <title>Bacterial and archaeal communities from various locations to study Microbial Dark Matter (Phase II).</title>
        <authorList>
            <person name="Stepanauskas R."/>
        </authorList>
    </citation>
    <scope>NUCLEOTIDE SEQUENCE [LARGE SCALE GENOMIC DNA]</scope>
    <source>
        <strain evidence="5 6">PD1</strain>
    </source>
</reference>
<keyword evidence="3" id="KW-0732">Signal</keyword>
<evidence type="ECO:0000259" key="4">
    <source>
        <dbReference type="Pfam" id="PF08400"/>
    </source>
</evidence>
<dbReference type="PANTHER" id="PTHR36108:SF13">
    <property type="entry name" value="COLOSSIN-B-RELATED"/>
    <property type="match status" value="1"/>
</dbReference>
<dbReference type="Proteomes" id="UP001204798">
    <property type="component" value="Unassembled WGS sequence"/>
</dbReference>
<gene>
    <name evidence="5" type="ORF">M2350_000987</name>
</gene>
<dbReference type="InterPro" id="IPR013784">
    <property type="entry name" value="Carb-bd-like_fold"/>
</dbReference>
<protein>
    <submittedName>
        <fullName evidence="5">Protocatechuate 3,4-dioxygenase beta subunit</fullName>
    </submittedName>
</protein>
<evidence type="ECO:0000256" key="1">
    <source>
        <dbReference type="ARBA" id="ARBA00007257"/>
    </source>
</evidence>
<evidence type="ECO:0000256" key="3">
    <source>
        <dbReference type="ARBA" id="ARBA00022729"/>
    </source>
</evidence>
<name>A0ABT2EKX5_9BACT</name>
<dbReference type="PANTHER" id="PTHR36108">
    <property type="entry name" value="COLOSSIN-B-RELATED"/>
    <property type="match status" value="1"/>
</dbReference>
<dbReference type="SUPFAM" id="SSF49464">
    <property type="entry name" value="Carboxypeptidase regulatory domain-like"/>
    <property type="match status" value="2"/>
</dbReference>
<organism evidence="5 6">
    <name type="scientific">Candidatus Fervidibacter sacchari</name>
    <dbReference type="NCBI Taxonomy" id="1448929"/>
    <lineage>
        <taxon>Bacteria</taxon>
        <taxon>Candidatus Fervidibacterota</taxon>
        <taxon>Candidatus Fervidibacter</taxon>
    </lineage>
</organism>
<accession>A0ABT2EKX5</accession>